<protein>
    <submittedName>
        <fullName evidence="2">Endonuclease/exonuclease/phosphatase family protein</fullName>
    </submittedName>
</protein>
<keyword evidence="2" id="KW-0255">Endonuclease</keyword>
<dbReference type="Pfam" id="PF03372">
    <property type="entry name" value="Exo_endo_phos"/>
    <property type="match status" value="1"/>
</dbReference>
<keyword evidence="3" id="KW-1185">Reference proteome</keyword>
<comment type="caution">
    <text evidence="2">The sequence shown here is derived from an EMBL/GenBank/DDBJ whole genome shotgun (WGS) entry which is preliminary data.</text>
</comment>
<gene>
    <name evidence="2" type="ORF">ACFQE1_11760</name>
</gene>
<dbReference type="AlphaFoldDB" id="A0ABD5S015"/>
<feature type="non-terminal residue" evidence="2">
    <location>
        <position position="1"/>
    </location>
</feature>
<keyword evidence="2" id="KW-0378">Hydrolase</keyword>
<name>A0ABD5S015_9EURY</name>
<dbReference type="InterPro" id="IPR036691">
    <property type="entry name" value="Endo/exonu/phosph_ase_sf"/>
</dbReference>
<sequence>GTWWLSETPDEPGSVSWDASHPRMVTWTRLRGPGERVCYHFNTHFSHRSENARVESARILRRVVDEIAGGDPALVTGDLNCVEGSEPYAVLIDDDEPGRALYDAHRAAGGAHYGPRVTFNRFEGEADRKIDYVFGTEAVTVHQHGVVPDCWNGTIASDHAPVMADVSIDTDAVDD</sequence>
<evidence type="ECO:0000259" key="1">
    <source>
        <dbReference type="Pfam" id="PF03372"/>
    </source>
</evidence>
<dbReference type="InterPro" id="IPR005135">
    <property type="entry name" value="Endo/exonuclease/phosphatase"/>
</dbReference>
<dbReference type="EMBL" id="JBHSWU010000364">
    <property type="protein sequence ID" value="MFC6725034.1"/>
    <property type="molecule type" value="Genomic_DNA"/>
</dbReference>
<keyword evidence="2" id="KW-0540">Nuclease</keyword>
<accession>A0ABD5S015</accession>
<evidence type="ECO:0000313" key="3">
    <source>
        <dbReference type="Proteomes" id="UP001596328"/>
    </source>
</evidence>
<feature type="domain" description="Endonuclease/exonuclease/phosphatase" evidence="1">
    <location>
        <begin position="21"/>
        <end position="159"/>
    </location>
</feature>
<organism evidence="2 3">
    <name type="scientific">Halobium palmae</name>
    <dbReference type="NCBI Taxonomy" id="1776492"/>
    <lineage>
        <taxon>Archaea</taxon>
        <taxon>Methanobacteriati</taxon>
        <taxon>Methanobacteriota</taxon>
        <taxon>Stenosarchaea group</taxon>
        <taxon>Halobacteria</taxon>
        <taxon>Halobacteriales</taxon>
        <taxon>Haloferacaceae</taxon>
        <taxon>Halobium</taxon>
    </lineage>
</organism>
<evidence type="ECO:0000313" key="2">
    <source>
        <dbReference type="EMBL" id="MFC6725034.1"/>
    </source>
</evidence>
<dbReference type="Gene3D" id="3.60.10.10">
    <property type="entry name" value="Endonuclease/exonuclease/phosphatase"/>
    <property type="match status" value="1"/>
</dbReference>
<dbReference type="GO" id="GO:0004519">
    <property type="term" value="F:endonuclease activity"/>
    <property type="evidence" value="ECO:0007669"/>
    <property type="project" value="UniProtKB-KW"/>
</dbReference>
<reference evidence="2 3" key="1">
    <citation type="journal article" date="2019" name="Int. J. Syst. Evol. Microbiol.">
        <title>The Global Catalogue of Microorganisms (GCM) 10K type strain sequencing project: providing services to taxonomists for standard genome sequencing and annotation.</title>
        <authorList>
            <consortium name="The Broad Institute Genomics Platform"/>
            <consortium name="The Broad Institute Genome Sequencing Center for Infectious Disease"/>
            <person name="Wu L."/>
            <person name="Ma J."/>
        </authorList>
    </citation>
    <scope>NUCLEOTIDE SEQUENCE [LARGE SCALE GENOMIC DNA]</scope>
    <source>
        <strain evidence="2 3">NBRC 111368</strain>
    </source>
</reference>
<dbReference type="SUPFAM" id="SSF56219">
    <property type="entry name" value="DNase I-like"/>
    <property type="match status" value="1"/>
</dbReference>
<proteinExistence type="predicted"/>
<dbReference type="Proteomes" id="UP001596328">
    <property type="component" value="Unassembled WGS sequence"/>
</dbReference>